<accession>A0ABT4RS61</accession>
<dbReference type="PANTHER" id="PTHR30521">
    <property type="entry name" value="DEFERROCHELATASE/PEROXIDASE"/>
    <property type="match status" value="1"/>
</dbReference>
<evidence type="ECO:0000256" key="5">
    <source>
        <dbReference type="ARBA" id="ARBA00022729"/>
    </source>
</evidence>
<feature type="region of interest" description="Disordered" evidence="9">
    <location>
        <begin position="1"/>
        <end position="20"/>
    </location>
</feature>
<keyword evidence="2 11" id="KW-0575">Peroxidase</keyword>
<protein>
    <submittedName>
        <fullName evidence="11">Dyp-type peroxidase</fullName>
    </submittedName>
</protein>
<comment type="cofactor">
    <cofactor evidence="1">
        <name>heme b</name>
        <dbReference type="ChEBI" id="CHEBI:60344"/>
    </cofactor>
</comment>
<name>A0ABT4RS61_9ACTN</name>
<dbReference type="Pfam" id="PF20628">
    <property type="entry name" value="Dyp_perox_C"/>
    <property type="match status" value="1"/>
</dbReference>
<sequence length="311" mass="34573">MQRRWGKGVPIAQRGPGWTYRPDDAPPSVYGPHQPGIVTPHLTHALLTAYDLDGADPREVLEHWTKEAETRHAQGQTVTLGLGPAVLPSPRLKPLPHFHGDALDPRRCGGDLAVLIQADDPPEPLEGLRPRWQRRGARRGRGALGFHDGTLNLKRPRDFDRHVWVTGNDHTGMVGGTYLVVRDIHVQPTWHTLKDGEQEQIIGRDKRTGAPLTGTRLFDAPILDQLPPDAHIRVAAPRTAHVAILRRGYDTPEGLLFLAFMADPRRQFTPLMQRLAEHDALHAHTQHRGSAIFAIPPGAQRNSFIAQPLLD</sequence>
<dbReference type="PANTHER" id="PTHR30521:SF4">
    <property type="entry name" value="DEFERROCHELATASE"/>
    <property type="match status" value="1"/>
</dbReference>
<evidence type="ECO:0000313" key="11">
    <source>
        <dbReference type="EMBL" id="MDA0141290.1"/>
    </source>
</evidence>
<dbReference type="InterPro" id="IPR006314">
    <property type="entry name" value="Dyp_peroxidase"/>
</dbReference>
<evidence type="ECO:0000256" key="7">
    <source>
        <dbReference type="ARBA" id="ARBA00023004"/>
    </source>
</evidence>
<proteinExistence type="inferred from homology"/>
<comment type="similarity">
    <text evidence="8">Belongs to the DyP-type peroxidase family.</text>
</comment>
<dbReference type="SUPFAM" id="SSF54909">
    <property type="entry name" value="Dimeric alpha+beta barrel"/>
    <property type="match status" value="1"/>
</dbReference>
<keyword evidence="12" id="KW-1185">Reference proteome</keyword>
<keyword evidence="4" id="KW-0479">Metal-binding</keyword>
<evidence type="ECO:0000259" key="10">
    <source>
        <dbReference type="Pfam" id="PF20628"/>
    </source>
</evidence>
<evidence type="ECO:0000256" key="3">
    <source>
        <dbReference type="ARBA" id="ARBA00022617"/>
    </source>
</evidence>
<evidence type="ECO:0000256" key="8">
    <source>
        <dbReference type="ARBA" id="ARBA00025737"/>
    </source>
</evidence>
<dbReference type="InterPro" id="IPR048328">
    <property type="entry name" value="Dyp_perox_C"/>
</dbReference>
<gene>
    <name evidence="11" type="ORF">OJ962_27580</name>
</gene>
<dbReference type="EMBL" id="JAPCID010000053">
    <property type="protein sequence ID" value="MDA0141290.1"/>
    <property type="molecule type" value="Genomic_DNA"/>
</dbReference>
<evidence type="ECO:0000313" key="12">
    <source>
        <dbReference type="Proteomes" id="UP001147700"/>
    </source>
</evidence>
<dbReference type="GO" id="GO:0004601">
    <property type="term" value="F:peroxidase activity"/>
    <property type="evidence" value="ECO:0007669"/>
    <property type="project" value="UniProtKB-KW"/>
</dbReference>
<evidence type="ECO:0000256" key="4">
    <source>
        <dbReference type="ARBA" id="ARBA00022723"/>
    </source>
</evidence>
<feature type="domain" description="Dyp-type peroxidase C-terminal" evidence="10">
    <location>
        <begin position="141"/>
        <end position="299"/>
    </location>
</feature>
<evidence type="ECO:0000256" key="9">
    <source>
        <dbReference type="SAM" id="MobiDB-lite"/>
    </source>
</evidence>
<dbReference type="RefSeq" id="WP_202955178.1">
    <property type="nucleotide sequence ID" value="NZ_JAPCID010000053.1"/>
</dbReference>
<dbReference type="NCBIfam" id="TIGR01413">
    <property type="entry name" value="Dyp_perox_fam"/>
    <property type="match status" value="1"/>
</dbReference>
<dbReference type="PROSITE" id="PS51404">
    <property type="entry name" value="DYP_PEROXIDASE"/>
    <property type="match status" value="1"/>
</dbReference>
<comment type="caution">
    <text evidence="11">The sequence shown here is derived from an EMBL/GenBank/DDBJ whole genome shotgun (WGS) entry which is preliminary data.</text>
</comment>
<reference evidence="11" key="1">
    <citation type="submission" date="2022-10" db="EMBL/GenBank/DDBJ databases">
        <title>The WGS of Solirubrobacter sp. CPCC 204708.</title>
        <authorList>
            <person name="Jiang Z."/>
        </authorList>
    </citation>
    <scope>NUCLEOTIDE SEQUENCE</scope>
    <source>
        <strain evidence="11">CPCC 204708</strain>
    </source>
</reference>
<dbReference type="InterPro" id="IPR011008">
    <property type="entry name" value="Dimeric_a/b-barrel"/>
</dbReference>
<keyword evidence="3" id="KW-0349">Heme</keyword>
<evidence type="ECO:0000256" key="6">
    <source>
        <dbReference type="ARBA" id="ARBA00023002"/>
    </source>
</evidence>
<evidence type="ECO:0000256" key="1">
    <source>
        <dbReference type="ARBA" id="ARBA00001970"/>
    </source>
</evidence>
<keyword evidence="5" id="KW-0732">Signal</keyword>
<evidence type="ECO:0000256" key="2">
    <source>
        <dbReference type="ARBA" id="ARBA00022559"/>
    </source>
</evidence>
<organism evidence="11 12">
    <name type="scientific">Solirubrobacter deserti</name>
    <dbReference type="NCBI Taxonomy" id="2282478"/>
    <lineage>
        <taxon>Bacteria</taxon>
        <taxon>Bacillati</taxon>
        <taxon>Actinomycetota</taxon>
        <taxon>Thermoleophilia</taxon>
        <taxon>Solirubrobacterales</taxon>
        <taxon>Solirubrobacteraceae</taxon>
        <taxon>Solirubrobacter</taxon>
    </lineage>
</organism>
<dbReference type="Proteomes" id="UP001147700">
    <property type="component" value="Unassembled WGS sequence"/>
</dbReference>
<keyword evidence="7" id="KW-0408">Iron</keyword>
<keyword evidence="6" id="KW-0560">Oxidoreductase</keyword>